<dbReference type="InterPro" id="IPR048015">
    <property type="entry name" value="NTP-PPase_MazG-like_N"/>
</dbReference>
<dbReference type="KEGG" id="bana:BARAN1_0553"/>
<dbReference type="GO" id="GO:0006203">
    <property type="term" value="P:dGTP catabolic process"/>
    <property type="evidence" value="ECO:0007669"/>
    <property type="project" value="TreeGrafter"/>
</dbReference>
<dbReference type="AlphaFoldDB" id="A0A2X3K5P7"/>
<dbReference type="OrthoDB" id="9808939at2"/>
<dbReference type="PANTHER" id="PTHR30522">
    <property type="entry name" value="NUCLEOSIDE TRIPHOSPHATE PYROPHOSPHOHYDROLASE"/>
    <property type="match status" value="1"/>
</dbReference>
<dbReference type="GO" id="GO:0006950">
    <property type="term" value="P:response to stress"/>
    <property type="evidence" value="ECO:0007669"/>
    <property type="project" value="UniProtKB-ARBA"/>
</dbReference>
<keyword evidence="3" id="KW-1185">Reference proteome</keyword>
<evidence type="ECO:0000313" key="2">
    <source>
        <dbReference type="EMBL" id="SQD92577.1"/>
    </source>
</evidence>
<sequence length="209" mass="23354">MSGSRDPLRALEELLEVIARLRGPEGCPWDRAQTHRTLVPYLIEEAYEAAEAVADGTAEEMQDELGDVLLQVLLHAQLEAEAGRFGIGEVADALRRKLVRRHPHVFGEKQASTPDAVRVQWEEIKGEEGRFRRERRGPTLVRAAKFVEVREAEGRPIPVGTRLRLPEDVADPEKLVAEILVEAAALARRLGCDPELSLQRFLAREEADG</sequence>
<dbReference type="CDD" id="cd11528">
    <property type="entry name" value="NTP-PPase_MazG_Nterm"/>
    <property type="match status" value="1"/>
</dbReference>
<dbReference type="GO" id="GO:0047429">
    <property type="term" value="F:nucleoside triphosphate diphosphatase activity"/>
    <property type="evidence" value="ECO:0007669"/>
    <property type="project" value="UniProtKB-EC"/>
</dbReference>
<feature type="domain" description="NTP pyrophosphohydrolase MazG-like" evidence="1">
    <location>
        <begin position="33"/>
        <end position="106"/>
    </location>
</feature>
<keyword evidence="2" id="KW-0378">Hydrolase</keyword>
<dbReference type="InterPro" id="IPR011551">
    <property type="entry name" value="NTP_PyrPHydrolase_MazG"/>
</dbReference>
<organism evidence="2 3">
    <name type="scientific">Candidatus Bipolaricaulis anaerobius</name>
    <dbReference type="NCBI Taxonomy" id="2026885"/>
    <lineage>
        <taxon>Bacteria</taxon>
        <taxon>Candidatus Bipolaricaulota</taxon>
        <taxon>Candidatus Bipolaricaulia</taxon>
        <taxon>Candidatus Bipolaricaulales</taxon>
        <taxon>Candidatus Bipolaricaulaceae</taxon>
        <taxon>Candidatus Bipolaricaulis</taxon>
    </lineage>
</organism>
<dbReference type="EC" id="3.6.1.1" evidence="2"/>
<dbReference type="SUPFAM" id="SSF101386">
    <property type="entry name" value="all-alpha NTP pyrophosphatases"/>
    <property type="match status" value="1"/>
</dbReference>
<dbReference type="EMBL" id="LS483254">
    <property type="protein sequence ID" value="SQD92577.1"/>
    <property type="molecule type" value="Genomic_DNA"/>
</dbReference>
<dbReference type="FunFam" id="1.10.287.1080:FF:000001">
    <property type="entry name" value="Nucleoside triphosphate pyrophosphohydrolase"/>
    <property type="match status" value="1"/>
</dbReference>
<dbReference type="Pfam" id="PF03819">
    <property type="entry name" value="MazG"/>
    <property type="match status" value="1"/>
</dbReference>
<dbReference type="GO" id="GO:0046081">
    <property type="term" value="P:dUTP catabolic process"/>
    <property type="evidence" value="ECO:0007669"/>
    <property type="project" value="TreeGrafter"/>
</dbReference>
<dbReference type="GO" id="GO:0046076">
    <property type="term" value="P:dTTP catabolic process"/>
    <property type="evidence" value="ECO:0007669"/>
    <property type="project" value="TreeGrafter"/>
</dbReference>
<accession>A0A2X3K5P7</accession>
<dbReference type="RefSeq" id="WP_122030776.1">
    <property type="nucleotide sequence ID" value="NZ_LS483254.1"/>
</dbReference>
<dbReference type="GO" id="GO:0004427">
    <property type="term" value="F:inorganic diphosphate phosphatase activity"/>
    <property type="evidence" value="ECO:0007669"/>
    <property type="project" value="UniProtKB-EC"/>
</dbReference>
<name>A0A2X3K5P7_9BACT</name>
<dbReference type="GO" id="GO:0046047">
    <property type="term" value="P:TTP catabolic process"/>
    <property type="evidence" value="ECO:0007669"/>
    <property type="project" value="TreeGrafter"/>
</dbReference>
<dbReference type="InterPro" id="IPR004518">
    <property type="entry name" value="MazG-like_dom"/>
</dbReference>
<dbReference type="GO" id="GO:0046061">
    <property type="term" value="P:dATP catabolic process"/>
    <property type="evidence" value="ECO:0007669"/>
    <property type="project" value="TreeGrafter"/>
</dbReference>
<gene>
    <name evidence="2" type="primary">mazG</name>
    <name evidence="2" type="ORF">BARAN1_0553</name>
</gene>
<dbReference type="EC" id="3.6.1.9" evidence="2"/>
<protein>
    <submittedName>
        <fullName evidence="2">Nucleoside triphosphate pyrophosphohydrolase/pyrophosphatase MazG</fullName>
        <ecNumber evidence="2">3.6.1.1</ecNumber>
        <ecNumber evidence="2">3.6.1.9</ecNumber>
    </submittedName>
</protein>
<reference evidence="3" key="1">
    <citation type="submission" date="2018-05" db="EMBL/GenBank/DDBJ databases">
        <authorList>
            <person name="Hao L."/>
        </authorList>
    </citation>
    <scope>NUCLEOTIDE SEQUENCE [LARGE SCALE GENOMIC DNA]</scope>
</reference>
<dbReference type="Gene3D" id="1.10.287.1080">
    <property type="entry name" value="MazG-like"/>
    <property type="match status" value="1"/>
</dbReference>
<dbReference type="Proteomes" id="UP000249818">
    <property type="component" value="Chromosome BARAN1"/>
</dbReference>
<dbReference type="PANTHER" id="PTHR30522:SF0">
    <property type="entry name" value="NUCLEOSIDE TRIPHOSPHATE PYROPHOSPHOHYDROLASE"/>
    <property type="match status" value="1"/>
</dbReference>
<proteinExistence type="predicted"/>
<evidence type="ECO:0000259" key="1">
    <source>
        <dbReference type="Pfam" id="PF03819"/>
    </source>
</evidence>
<evidence type="ECO:0000313" key="3">
    <source>
        <dbReference type="Proteomes" id="UP000249818"/>
    </source>
</evidence>
<dbReference type="GO" id="GO:0046052">
    <property type="term" value="P:UTP catabolic process"/>
    <property type="evidence" value="ECO:0007669"/>
    <property type="project" value="TreeGrafter"/>
</dbReference>